<organism evidence="1 2">
    <name type="scientific">Ferruginibacter yonginensis</name>
    <dbReference type="NCBI Taxonomy" id="1310416"/>
    <lineage>
        <taxon>Bacteria</taxon>
        <taxon>Pseudomonadati</taxon>
        <taxon>Bacteroidota</taxon>
        <taxon>Chitinophagia</taxon>
        <taxon>Chitinophagales</taxon>
        <taxon>Chitinophagaceae</taxon>
        <taxon>Ferruginibacter</taxon>
    </lineage>
</organism>
<evidence type="ECO:0000313" key="1">
    <source>
        <dbReference type="EMBL" id="MFC4262790.1"/>
    </source>
</evidence>
<reference evidence="2" key="1">
    <citation type="journal article" date="2019" name="Int. J. Syst. Evol. Microbiol.">
        <title>The Global Catalogue of Microorganisms (GCM) 10K type strain sequencing project: providing services to taxonomists for standard genome sequencing and annotation.</title>
        <authorList>
            <consortium name="The Broad Institute Genomics Platform"/>
            <consortium name="The Broad Institute Genome Sequencing Center for Infectious Disease"/>
            <person name="Wu L."/>
            <person name="Ma J."/>
        </authorList>
    </citation>
    <scope>NUCLEOTIDE SEQUENCE [LARGE SCALE GENOMIC DNA]</scope>
    <source>
        <strain evidence="2">CECT 8289</strain>
    </source>
</reference>
<gene>
    <name evidence="1" type="ORF">ACFOWM_07880</name>
</gene>
<evidence type="ECO:0000313" key="2">
    <source>
        <dbReference type="Proteomes" id="UP001595907"/>
    </source>
</evidence>
<accession>A0ABV8QRB1</accession>
<protein>
    <submittedName>
        <fullName evidence="1">Uncharacterized protein</fullName>
    </submittedName>
</protein>
<dbReference type="RefSeq" id="WP_379708581.1">
    <property type="nucleotide sequence ID" value="NZ_JBHSCZ010000002.1"/>
</dbReference>
<proteinExistence type="predicted"/>
<comment type="caution">
    <text evidence="1">The sequence shown here is derived from an EMBL/GenBank/DDBJ whole genome shotgun (WGS) entry which is preliminary data.</text>
</comment>
<keyword evidence="2" id="KW-1185">Reference proteome</keyword>
<dbReference type="EMBL" id="JBHSCZ010000002">
    <property type="protein sequence ID" value="MFC4262790.1"/>
    <property type="molecule type" value="Genomic_DNA"/>
</dbReference>
<sequence>MKQIMQLLCTTIVLSITQLTTNAQTITYAKDKADLHEYLKITNINNKKINYEIYTESGGCSAFKRKGTANYVGNETEIDSDDNAFEVKQFVDKTKGCYVMIRMGDEKGYTNLAKFKVADCGTAATCKSESDLLKKQ</sequence>
<dbReference type="Proteomes" id="UP001595907">
    <property type="component" value="Unassembled WGS sequence"/>
</dbReference>
<name>A0ABV8QRB1_9BACT</name>